<comment type="catalytic activity">
    <reaction evidence="4">
        <text>holo-[ACP] + malonyl-CoA = malonyl-[ACP] + CoA</text>
        <dbReference type="Rhea" id="RHEA:41792"/>
        <dbReference type="Rhea" id="RHEA-COMP:9623"/>
        <dbReference type="Rhea" id="RHEA-COMP:9685"/>
        <dbReference type="ChEBI" id="CHEBI:57287"/>
        <dbReference type="ChEBI" id="CHEBI:57384"/>
        <dbReference type="ChEBI" id="CHEBI:64479"/>
        <dbReference type="ChEBI" id="CHEBI:78449"/>
        <dbReference type="EC" id="2.3.1.39"/>
    </reaction>
</comment>
<dbReference type="Gene3D" id="3.30.70.250">
    <property type="entry name" value="Malonyl-CoA ACP transacylase, ACP-binding"/>
    <property type="match status" value="1"/>
</dbReference>
<comment type="caution">
    <text evidence="6">The sequence shown here is derived from an EMBL/GenBank/DDBJ whole genome shotgun (WGS) entry which is preliminary data.</text>
</comment>
<dbReference type="Gene3D" id="3.40.366.10">
    <property type="entry name" value="Malonyl-Coenzyme A Acyl Carrier Protein, domain 2"/>
    <property type="match status" value="1"/>
</dbReference>
<dbReference type="EC" id="2.3.1.39" evidence="1"/>
<dbReference type="GO" id="GO:0005739">
    <property type="term" value="C:mitochondrion"/>
    <property type="evidence" value="ECO:0007669"/>
    <property type="project" value="TreeGrafter"/>
</dbReference>
<name>A0A9P6TFX6_9BASI</name>
<protein>
    <recommendedName>
        <fullName evidence="1">[acyl-carrier-protein] S-malonyltransferase</fullName>
        <ecNumber evidence="1">2.3.1.39</ecNumber>
    </recommendedName>
</protein>
<evidence type="ECO:0000256" key="5">
    <source>
        <dbReference type="SAM" id="MobiDB-lite"/>
    </source>
</evidence>
<evidence type="ECO:0000313" key="7">
    <source>
        <dbReference type="Proteomes" id="UP000886653"/>
    </source>
</evidence>
<dbReference type="PANTHER" id="PTHR42681">
    <property type="entry name" value="MALONYL-COA-ACYL CARRIER PROTEIN TRANSACYLASE, MITOCHONDRIAL"/>
    <property type="match status" value="1"/>
</dbReference>
<dbReference type="EMBL" id="MU167216">
    <property type="protein sequence ID" value="KAG0150862.1"/>
    <property type="molecule type" value="Genomic_DNA"/>
</dbReference>
<dbReference type="AlphaFoldDB" id="A0A9P6TFX6"/>
<organism evidence="6 7">
    <name type="scientific">Cronartium quercuum f. sp. fusiforme G11</name>
    <dbReference type="NCBI Taxonomy" id="708437"/>
    <lineage>
        <taxon>Eukaryota</taxon>
        <taxon>Fungi</taxon>
        <taxon>Dikarya</taxon>
        <taxon>Basidiomycota</taxon>
        <taxon>Pucciniomycotina</taxon>
        <taxon>Pucciniomycetes</taxon>
        <taxon>Pucciniales</taxon>
        <taxon>Coleosporiaceae</taxon>
        <taxon>Cronartium</taxon>
    </lineage>
</organism>
<dbReference type="InterPro" id="IPR050858">
    <property type="entry name" value="Mal-CoA-ACP_Trans/PKS_FabD"/>
</dbReference>
<dbReference type="SUPFAM" id="SSF52151">
    <property type="entry name" value="FabD/lysophospholipase-like"/>
    <property type="match status" value="1"/>
</dbReference>
<dbReference type="InterPro" id="IPR016035">
    <property type="entry name" value="Acyl_Trfase/lysoPLipase"/>
</dbReference>
<evidence type="ECO:0000313" key="6">
    <source>
        <dbReference type="EMBL" id="KAG0150862.1"/>
    </source>
</evidence>
<keyword evidence="3" id="KW-0012">Acyltransferase</keyword>
<gene>
    <name evidence="6" type="ORF">CROQUDRAFT_87314</name>
</gene>
<evidence type="ECO:0000256" key="2">
    <source>
        <dbReference type="ARBA" id="ARBA00022679"/>
    </source>
</evidence>
<proteinExistence type="predicted"/>
<dbReference type="Proteomes" id="UP000886653">
    <property type="component" value="Unassembled WGS sequence"/>
</dbReference>
<dbReference type="GO" id="GO:0006633">
    <property type="term" value="P:fatty acid biosynthetic process"/>
    <property type="evidence" value="ECO:0007669"/>
    <property type="project" value="TreeGrafter"/>
</dbReference>
<evidence type="ECO:0000256" key="3">
    <source>
        <dbReference type="ARBA" id="ARBA00023315"/>
    </source>
</evidence>
<dbReference type="OrthoDB" id="2501332at2759"/>
<reference evidence="6" key="1">
    <citation type="submission" date="2013-11" db="EMBL/GenBank/DDBJ databases">
        <title>Genome sequence of the fusiform rust pathogen reveals effectors for host alternation and coevolution with pine.</title>
        <authorList>
            <consortium name="DOE Joint Genome Institute"/>
            <person name="Smith K."/>
            <person name="Pendleton A."/>
            <person name="Kubisiak T."/>
            <person name="Anderson C."/>
            <person name="Salamov A."/>
            <person name="Aerts A."/>
            <person name="Riley R."/>
            <person name="Clum A."/>
            <person name="Lindquist E."/>
            <person name="Ence D."/>
            <person name="Campbell M."/>
            <person name="Kronenberg Z."/>
            <person name="Feau N."/>
            <person name="Dhillon B."/>
            <person name="Hamelin R."/>
            <person name="Burleigh J."/>
            <person name="Smith J."/>
            <person name="Yandell M."/>
            <person name="Nelson C."/>
            <person name="Grigoriev I."/>
            <person name="Davis J."/>
        </authorList>
    </citation>
    <scope>NUCLEOTIDE SEQUENCE</scope>
    <source>
        <strain evidence="6">G11</strain>
    </source>
</reference>
<keyword evidence="2" id="KW-0808">Transferase</keyword>
<evidence type="ECO:0000256" key="4">
    <source>
        <dbReference type="ARBA" id="ARBA00048462"/>
    </source>
</evidence>
<feature type="region of interest" description="Disordered" evidence="5">
    <location>
        <begin position="1"/>
        <end position="26"/>
    </location>
</feature>
<dbReference type="PANTHER" id="PTHR42681:SF1">
    <property type="entry name" value="MALONYL-COA-ACYL CARRIER PROTEIN TRANSACYLASE, MITOCHONDRIAL"/>
    <property type="match status" value="1"/>
</dbReference>
<dbReference type="GO" id="GO:0004314">
    <property type="term" value="F:[acyl-carrier-protein] S-malonyltransferase activity"/>
    <property type="evidence" value="ECO:0007669"/>
    <property type="project" value="UniProtKB-EC"/>
</dbReference>
<dbReference type="InterPro" id="IPR001227">
    <property type="entry name" value="Ac_transferase_dom_sf"/>
</dbReference>
<evidence type="ECO:0000256" key="1">
    <source>
        <dbReference type="ARBA" id="ARBA00013258"/>
    </source>
</evidence>
<sequence>MPRCNKSQLEPLGRVEDSPSTRSVGLGHGCLTTADPAASLPASKPGLSAEGTVEPCALNFLAALDNGRSEDHADFILTIDGVSTCLLLDHSSGEYTACVAAGVISFTYAVHSTRLHGLLTTRTSELNQLPPSTNLNGAPEQRAQIANSETQVVLSGSRAGVLAACERLSELEIANRAADLPCA</sequence>
<accession>A0A9P6TFX6</accession>
<keyword evidence="7" id="KW-1185">Reference proteome</keyword>